<organism evidence="7">
    <name type="scientific">Candidatus Enterococcus dunnyi</name>
    <dbReference type="NCBI Taxonomy" id="1834192"/>
    <lineage>
        <taxon>Bacteria</taxon>
        <taxon>Bacillati</taxon>
        <taxon>Bacillota</taxon>
        <taxon>Bacilli</taxon>
        <taxon>Lactobacillales</taxon>
        <taxon>Enterococcaceae</taxon>
        <taxon>Enterococcus</taxon>
    </lineage>
</organism>
<dbReference type="GO" id="GO:0140359">
    <property type="term" value="F:ABC-type transporter activity"/>
    <property type="evidence" value="ECO:0007669"/>
    <property type="project" value="InterPro"/>
</dbReference>
<keyword evidence="2 5" id="KW-0812">Transmembrane</keyword>
<sequence length="368" mass="41908">MKKKLTIAGIALTLILLIPMLYSTIFIKSMMDPYGNIDKLPVALVDNQENNDIYTALKESELFDFTITDHKEAVEKLKKGEVYATIEFEKEFMNKISEFPAKQTSAEVILTTGEGLNYSSAKIISSAIDKFVLQANNKTSSSMIQKLNQEKIPVPAQISEIIQLNHKEYYPVKNNGEAMAPYILSLTLFVGSIFLNQFVMRIFKKKSTSYFGYWRKQYFYPLLIVFGQSLLLAFAIFNILNLHTNYWKEFMLFIFLASGTFYSVIVSFNKLFPGIGSLLVLVITMLQTSSSGGSYSIYLASPVFQTIHRYIPMTYSVDGFRKLLSLNNTNIGTETLALILFFGLSQMIIYFSYWYHEKRLAKAGESNS</sequence>
<keyword evidence="3 5" id="KW-1133">Transmembrane helix</keyword>
<dbReference type="PANTHER" id="PTHR43077">
    <property type="entry name" value="TRANSPORT PERMEASE YVFS-RELATED"/>
    <property type="match status" value="1"/>
</dbReference>
<dbReference type="InterPro" id="IPR017501">
    <property type="entry name" value="Phage_infect_YhgE_C"/>
</dbReference>
<feature type="transmembrane region" description="Helical" evidence="5">
    <location>
        <begin position="179"/>
        <end position="199"/>
    </location>
</feature>
<feature type="transmembrane region" description="Helical" evidence="5">
    <location>
        <begin position="246"/>
        <end position="266"/>
    </location>
</feature>
<feature type="transmembrane region" description="Helical" evidence="5">
    <location>
        <begin position="219"/>
        <end position="240"/>
    </location>
</feature>
<keyword evidence="4 5" id="KW-0472">Membrane</keyword>
<evidence type="ECO:0000256" key="2">
    <source>
        <dbReference type="ARBA" id="ARBA00022692"/>
    </source>
</evidence>
<name>A0A200J8X5_9ENTE</name>
<reference evidence="8" key="3">
    <citation type="submission" date="2024-03" db="EMBL/GenBank/DDBJ databases">
        <title>The Genome Sequence of Enterococcus sp. DIV0238c.</title>
        <authorList>
            <consortium name="The Broad Institute Genomics Platform"/>
            <consortium name="The Broad Institute Microbial Omics Core"/>
            <consortium name="The Broad Institute Genomic Center for Infectious Diseases"/>
            <person name="Earl A."/>
            <person name="Manson A."/>
            <person name="Gilmore M."/>
            <person name="Schwartman J."/>
            <person name="Shea T."/>
            <person name="Abouelleil A."/>
            <person name="Cao P."/>
            <person name="Chapman S."/>
            <person name="Cusick C."/>
            <person name="Young S."/>
            <person name="Neafsey D."/>
            <person name="Nusbaum C."/>
            <person name="Birren B."/>
        </authorList>
    </citation>
    <scope>NUCLEOTIDE SEQUENCE</scope>
    <source>
        <strain evidence="8">9D6_DIV0238</strain>
    </source>
</reference>
<gene>
    <name evidence="8" type="ORF">A5889_001270</name>
    <name evidence="7" type="ORF">A5889_001809</name>
</gene>
<dbReference type="Proteomes" id="UP000196151">
    <property type="component" value="Chromosome"/>
</dbReference>
<evidence type="ECO:0000259" key="6">
    <source>
        <dbReference type="Pfam" id="PF12698"/>
    </source>
</evidence>
<dbReference type="PANTHER" id="PTHR43077:SF5">
    <property type="entry name" value="PHAGE INFECTION PROTEIN"/>
    <property type="match status" value="1"/>
</dbReference>
<protein>
    <recommendedName>
        <fullName evidence="6">ABC-2 type transporter transmembrane domain-containing protein</fullName>
    </recommendedName>
</protein>
<evidence type="ECO:0000313" key="9">
    <source>
        <dbReference type="Proteomes" id="UP000196151"/>
    </source>
</evidence>
<evidence type="ECO:0000313" key="7">
    <source>
        <dbReference type="EMBL" id="OUZ33100.1"/>
    </source>
</evidence>
<dbReference type="EMBL" id="CP147246">
    <property type="protein sequence ID" value="WYJ93768.1"/>
    <property type="molecule type" value="Genomic_DNA"/>
</dbReference>
<dbReference type="AlphaFoldDB" id="A0A200J8X5"/>
<dbReference type="NCBIfam" id="TIGR03062">
    <property type="entry name" value="pip_yhgE_Cterm"/>
    <property type="match status" value="1"/>
</dbReference>
<keyword evidence="9" id="KW-1185">Reference proteome</keyword>
<feature type="domain" description="ABC-2 type transporter transmembrane" evidence="6">
    <location>
        <begin position="14"/>
        <end position="344"/>
    </location>
</feature>
<dbReference type="Gene3D" id="3.40.1710.10">
    <property type="entry name" value="abc type-2 transporter like domain"/>
    <property type="match status" value="1"/>
</dbReference>
<evidence type="ECO:0000256" key="5">
    <source>
        <dbReference type="SAM" id="Phobius"/>
    </source>
</evidence>
<dbReference type="EMBL" id="NIBQ01000002">
    <property type="protein sequence ID" value="OUZ33100.1"/>
    <property type="molecule type" value="Genomic_DNA"/>
</dbReference>
<feature type="transmembrane region" description="Helical" evidence="5">
    <location>
        <begin position="335"/>
        <end position="355"/>
    </location>
</feature>
<accession>A0A200J8X5</accession>
<comment type="subcellular location">
    <subcellularLocation>
        <location evidence="1">Membrane</location>
        <topology evidence="1">Multi-pass membrane protein</topology>
    </subcellularLocation>
</comment>
<dbReference type="GO" id="GO:0016020">
    <property type="term" value="C:membrane"/>
    <property type="evidence" value="ECO:0007669"/>
    <property type="project" value="UniProtKB-SubCell"/>
</dbReference>
<reference evidence="7" key="1">
    <citation type="submission" date="2017-05" db="EMBL/GenBank/DDBJ databases">
        <title>The Genome Sequence of Enterococcus sp. 9D6_DIV0238.</title>
        <authorList>
            <consortium name="The Broad Institute Genomics Platform"/>
            <consortium name="The Broad Institute Genomic Center for Infectious Diseases"/>
            <person name="Earl A."/>
            <person name="Manson A."/>
            <person name="Schwartman J."/>
            <person name="Gilmore M."/>
            <person name="Abouelleil A."/>
            <person name="Cao P."/>
            <person name="Chapman S."/>
            <person name="Cusick C."/>
            <person name="Shea T."/>
            <person name="Young S."/>
            <person name="Neafsey D."/>
            <person name="Nusbaum C."/>
            <person name="Birren B."/>
        </authorList>
    </citation>
    <scope>NUCLEOTIDE SEQUENCE [LARGE SCALE GENOMIC DNA]</scope>
    <source>
        <strain evidence="7">9D6_DIV0238</strain>
    </source>
</reference>
<proteinExistence type="predicted"/>
<evidence type="ECO:0000256" key="4">
    <source>
        <dbReference type="ARBA" id="ARBA00023136"/>
    </source>
</evidence>
<evidence type="ECO:0000256" key="3">
    <source>
        <dbReference type="ARBA" id="ARBA00022989"/>
    </source>
</evidence>
<feature type="transmembrane region" description="Helical" evidence="5">
    <location>
        <begin position="278"/>
        <end position="300"/>
    </location>
</feature>
<evidence type="ECO:0000313" key="8">
    <source>
        <dbReference type="EMBL" id="WYJ93768.1"/>
    </source>
</evidence>
<dbReference type="InterPro" id="IPR013525">
    <property type="entry name" value="ABC2_TM"/>
</dbReference>
<dbReference type="Pfam" id="PF12698">
    <property type="entry name" value="ABC2_membrane_3"/>
    <property type="match status" value="1"/>
</dbReference>
<dbReference type="InterPro" id="IPR051328">
    <property type="entry name" value="T7SS_ABC-Transporter"/>
</dbReference>
<reference evidence="8" key="2">
    <citation type="submission" date="2017-05" db="EMBL/GenBank/DDBJ databases">
        <authorList>
            <consortium name="The Broad Institute Genomics Platform"/>
            <consortium name="The Broad Institute Genomic Center for Infectious Diseases"/>
            <person name="Earl A."/>
            <person name="Manson A."/>
            <person name="Schwartman J."/>
            <person name="Gilmore M."/>
            <person name="Abouelleil A."/>
            <person name="Cao P."/>
            <person name="Chapman S."/>
            <person name="Cusick C."/>
            <person name="Shea T."/>
            <person name="Young S."/>
            <person name="Neafsey D."/>
            <person name="Nusbaum C."/>
            <person name="Birren B."/>
        </authorList>
    </citation>
    <scope>NUCLEOTIDE SEQUENCE</scope>
    <source>
        <strain evidence="8">9D6_DIV0238</strain>
    </source>
</reference>
<dbReference type="RefSeq" id="WP_176372830.1">
    <property type="nucleotide sequence ID" value="NZ_CP147246.1"/>
</dbReference>
<evidence type="ECO:0000256" key="1">
    <source>
        <dbReference type="ARBA" id="ARBA00004141"/>
    </source>
</evidence>